<accession>A0A7S3PUG8</accession>
<feature type="compositionally biased region" description="Basic and acidic residues" evidence="1">
    <location>
        <begin position="1"/>
        <end position="10"/>
    </location>
</feature>
<evidence type="ECO:0000256" key="2">
    <source>
        <dbReference type="SAM" id="Phobius"/>
    </source>
</evidence>
<keyword evidence="2" id="KW-0472">Membrane</keyword>
<proteinExistence type="predicted"/>
<evidence type="ECO:0000313" key="3">
    <source>
        <dbReference type="EMBL" id="CAE0456055.1"/>
    </source>
</evidence>
<feature type="transmembrane region" description="Helical" evidence="2">
    <location>
        <begin position="172"/>
        <end position="195"/>
    </location>
</feature>
<dbReference type="AlphaFoldDB" id="A0A7S3PUG8"/>
<protein>
    <submittedName>
        <fullName evidence="3">Uncharacterized protein</fullName>
    </submittedName>
</protein>
<evidence type="ECO:0000256" key="1">
    <source>
        <dbReference type="SAM" id="MobiDB-lite"/>
    </source>
</evidence>
<feature type="transmembrane region" description="Helical" evidence="2">
    <location>
        <begin position="243"/>
        <end position="261"/>
    </location>
</feature>
<sequence>MSEGEAERLLLPRTASDEEEQGNGITHANYEFVSSPSSTSDAEEQGNDITQANYGSISSKSTIVVGKDVKKNEVERTDSNSAGPIMEHLPHSDFISVDRFHYFLRILVVIISLLLGYLSLMLAYNSLALYQRIYKLSHLQLELNNLYVRIIKKAFGFGPWDTKEMIGPLTSFMFLVIALAIQSGVLIVAAGLHAAGKKWIEECFSTFCRLLYALLIFHSICFMIWYTIFALSLGFGLLPYLEVSPIPIGVAIVVISIGMLLQKRIIPEMA</sequence>
<organism evidence="3">
    <name type="scientific">Chaetoceros debilis</name>
    <dbReference type="NCBI Taxonomy" id="122233"/>
    <lineage>
        <taxon>Eukaryota</taxon>
        <taxon>Sar</taxon>
        <taxon>Stramenopiles</taxon>
        <taxon>Ochrophyta</taxon>
        <taxon>Bacillariophyta</taxon>
        <taxon>Coscinodiscophyceae</taxon>
        <taxon>Chaetocerotophycidae</taxon>
        <taxon>Chaetocerotales</taxon>
        <taxon>Chaetocerotaceae</taxon>
        <taxon>Chaetoceros</taxon>
    </lineage>
</organism>
<feature type="transmembrane region" description="Helical" evidence="2">
    <location>
        <begin position="207"/>
        <end position="231"/>
    </location>
</feature>
<gene>
    <name evidence="3" type="ORF">CDEB00056_LOCUS896</name>
</gene>
<feature type="region of interest" description="Disordered" evidence="1">
    <location>
        <begin position="1"/>
        <end position="53"/>
    </location>
</feature>
<keyword evidence="2" id="KW-0812">Transmembrane</keyword>
<dbReference type="EMBL" id="HBIO01001277">
    <property type="protein sequence ID" value="CAE0456055.1"/>
    <property type="molecule type" value="Transcribed_RNA"/>
</dbReference>
<reference evidence="3" key="1">
    <citation type="submission" date="2021-01" db="EMBL/GenBank/DDBJ databases">
        <authorList>
            <person name="Corre E."/>
            <person name="Pelletier E."/>
            <person name="Niang G."/>
            <person name="Scheremetjew M."/>
            <person name="Finn R."/>
            <person name="Kale V."/>
            <person name="Holt S."/>
            <person name="Cochrane G."/>
            <person name="Meng A."/>
            <person name="Brown T."/>
            <person name="Cohen L."/>
        </authorList>
    </citation>
    <scope>NUCLEOTIDE SEQUENCE</scope>
    <source>
        <strain evidence="3">MM31A-1</strain>
    </source>
</reference>
<feature type="transmembrane region" description="Helical" evidence="2">
    <location>
        <begin position="102"/>
        <end position="124"/>
    </location>
</feature>
<keyword evidence="2" id="KW-1133">Transmembrane helix</keyword>
<name>A0A7S3PUG8_9STRA</name>